<evidence type="ECO:0000256" key="13">
    <source>
        <dbReference type="RuleBase" id="RU003848"/>
    </source>
</evidence>
<dbReference type="PANTHER" id="PTHR33445">
    <property type="entry name" value="ATP SYNTHASE SUBUNIT B', CHLOROPLASTIC"/>
    <property type="match status" value="1"/>
</dbReference>
<evidence type="ECO:0000256" key="8">
    <source>
        <dbReference type="ARBA" id="ARBA00023136"/>
    </source>
</evidence>
<dbReference type="STRING" id="1801732.A2814_00535"/>
<keyword evidence="2 12" id="KW-0813">Transport</keyword>
<comment type="function">
    <text evidence="10 12">F(1)F(0) ATP synthase produces ATP from ADP in the presence of a proton or sodium gradient. F-type ATPases consist of two structural domains, F(1) containing the extramembraneous catalytic core and F(0) containing the membrane proton channel, linked together by a central stalk and a peripheral stalk. During catalysis, ATP synthesis in the catalytic domain of F(1) is coupled via a rotary mechanism of the central stalk subunits to proton translocation.</text>
</comment>
<evidence type="ECO:0000256" key="9">
    <source>
        <dbReference type="ARBA" id="ARBA00023310"/>
    </source>
</evidence>
<keyword evidence="4 12" id="KW-0812">Transmembrane</keyword>
<keyword evidence="3 12" id="KW-0138">CF(0)</keyword>
<comment type="caution">
    <text evidence="14">The sequence shown here is derived from an EMBL/GenBank/DDBJ whole genome shotgun (WGS) entry which is preliminary data.</text>
</comment>
<comment type="function">
    <text evidence="12">Component of the F(0) channel, it forms part of the peripheral stalk, linking F(1) to F(0).</text>
</comment>
<evidence type="ECO:0000256" key="3">
    <source>
        <dbReference type="ARBA" id="ARBA00022547"/>
    </source>
</evidence>
<dbReference type="GO" id="GO:0046961">
    <property type="term" value="F:proton-transporting ATPase activity, rotational mechanism"/>
    <property type="evidence" value="ECO:0007669"/>
    <property type="project" value="TreeGrafter"/>
</dbReference>
<sequence length="154" mass="17342">MDSIISTFHIDWKIIIAQMVNFGVVFVVLYIFALKPLSQLMAERKEKIEKGMDDAKLNAEMLLKTNTEYDKALAKAKSEANAIFKEGKKEAEVKKMAMLEEAKVEVSSMIENGKKTLQAEKTKMVEEAKKDIVTLAMLATEKLISSKENLNNLP</sequence>
<evidence type="ECO:0000313" key="14">
    <source>
        <dbReference type="EMBL" id="OGI61240.1"/>
    </source>
</evidence>
<evidence type="ECO:0000256" key="5">
    <source>
        <dbReference type="ARBA" id="ARBA00022781"/>
    </source>
</evidence>
<dbReference type="GO" id="GO:0005886">
    <property type="term" value="C:plasma membrane"/>
    <property type="evidence" value="ECO:0007669"/>
    <property type="project" value="UniProtKB-SubCell"/>
</dbReference>
<evidence type="ECO:0000256" key="6">
    <source>
        <dbReference type="ARBA" id="ARBA00022989"/>
    </source>
</evidence>
<keyword evidence="5 12" id="KW-0375">Hydrogen ion transport</keyword>
<gene>
    <name evidence="12" type="primary">atpF</name>
    <name evidence="14" type="ORF">A2814_00535</name>
</gene>
<comment type="subcellular location">
    <subcellularLocation>
        <location evidence="12">Cell membrane</location>
        <topology evidence="12">Single-pass membrane protein</topology>
    </subcellularLocation>
    <subcellularLocation>
        <location evidence="11">Endomembrane system</location>
        <topology evidence="11">Single-pass membrane protein</topology>
    </subcellularLocation>
</comment>
<comment type="subunit">
    <text evidence="12">F-type ATPases have 2 components, F(1) - the catalytic core - and F(0) - the membrane proton channel. F(1) has five subunits: alpha(3), beta(3), gamma(1), delta(1), epsilon(1). F(0) has three main subunits: a(1), b(2) and c(10-14). The alpha and beta chains form an alternating ring which encloses part of the gamma chain. F(1) is attached to F(0) by a central stalk formed by the gamma and epsilon chains, while a peripheral stalk is formed by the delta and b chains.</text>
</comment>
<dbReference type="Proteomes" id="UP000177869">
    <property type="component" value="Unassembled WGS sequence"/>
</dbReference>
<dbReference type="GO" id="GO:0046933">
    <property type="term" value="F:proton-transporting ATP synthase activity, rotational mechanism"/>
    <property type="evidence" value="ECO:0007669"/>
    <property type="project" value="UniProtKB-UniRule"/>
</dbReference>
<evidence type="ECO:0000256" key="11">
    <source>
        <dbReference type="ARBA" id="ARBA00037847"/>
    </source>
</evidence>
<dbReference type="Pfam" id="PF00430">
    <property type="entry name" value="ATP-synt_B"/>
    <property type="match status" value="1"/>
</dbReference>
<keyword evidence="6 12" id="KW-1133">Transmembrane helix</keyword>
<feature type="transmembrane region" description="Helical" evidence="12">
    <location>
        <begin position="12"/>
        <end position="34"/>
    </location>
</feature>
<keyword evidence="12" id="KW-1003">Cell membrane</keyword>
<evidence type="ECO:0000313" key="15">
    <source>
        <dbReference type="Proteomes" id="UP000177869"/>
    </source>
</evidence>
<proteinExistence type="inferred from homology"/>
<dbReference type="AlphaFoldDB" id="A0A1F6UV15"/>
<dbReference type="PANTHER" id="PTHR33445:SF2">
    <property type="entry name" value="ATP SYNTHASE SUBUNIT B', CHLOROPLASTIC"/>
    <property type="match status" value="1"/>
</dbReference>
<dbReference type="SUPFAM" id="SSF81573">
    <property type="entry name" value="F1F0 ATP synthase subunit B, membrane domain"/>
    <property type="match status" value="1"/>
</dbReference>
<evidence type="ECO:0000256" key="10">
    <source>
        <dbReference type="ARBA" id="ARBA00025198"/>
    </source>
</evidence>
<evidence type="ECO:0000256" key="12">
    <source>
        <dbReference type="HAMAP-Rule" id="MF_01398"/>
    </source>
</evidence>
<name>A0A1F6UV15_9BACT</name>
<organism evidence="14 15">
    <name type="scientific">Candidatus Nomurabacteria bacterium RIFCSPHIGHO2_01_FULL_38_19</name>
    <dbReference type="NCBI Taxonomy" id="1801732"/>
    <lineage>
        <taxon>Bacteria</taxon>
        <taxon>Candidatus Nomuraibacteriota</taxon>
    </lineage>
</organism>
<dbReference type="GO" id="GO:0045259">
    <property type="term" value="C:proton-transporting ATP synthase complex"/>
    <property type="evidence" value="ECO:0007669"/>
    <property type="project" value="UniProtKB-KW"/>
</dbReference>
<dbReference type="NCBIfam" id="TIGR01144">
    <property type="entry name" value="ATP_synt_b"/>
    <property type="match status" value="1"/>
</dbReference>
<keyword evidence="7 12" id="KW-0406">Ion transport</keyword>
<dbReference type="GO" id="GO:0012505">
    <property type="term" value="C:endomembrane system"/>
    <property type="evidence" value="ECO:0007669"/>
    <property type="project" value="UniProtKB-SubCell"/>
</dbReference>
<dbReference type="InterPro" id="IPR050059">
    <property type="entry name" value="ATP_synthase_B_chain"/>
</dbReference>
<dbReference type="InterPro" id="IPR028987">
    <property type="entry name" value="ATP_synth_B-like_membr_sf"/>
</dbReference>
<protein>
    <recommendedName>
        <fullName evidence="12">ATP synthase subunit b</fullName>
    </recommendedName>
    <alternativeName>
        <fullName evidence="12">ATP synthase F(0) sector subunit b</fullName>
    </alternativeName>
    <alternativeName>
        <fullName evidence="12">ATPase subunit I</fullName>
    </alternativeName>
    <alternativeName>
        <fullName evidence="12">F-type ATPase subunit b</fullName>
        <shortName evidence="12">F-ATPase subunit b</shortName>
    </alternativeName>
</protein>
<dbReference type="InterPro" id="IPR005864">
    <property type="entry name" value="ATP_synth_F0_bsu_bac"/>
</dbReference>
<keyword evidence="8 12" id="KW-0472">Membrane</keyword>
<dbReference type="HAMAP" id="MF_01398">
    <property type="entry name" value="ATP_synth_b_bprime"/>
    <property type="match status" value="1"/>
</dbReference>
<dbReference type="CDD" id="cd06503">
    <property type="entry name" value="ATP-synt_Fo_b"/>
    <property type="match status" value="1"/>
</dbReference>
<accession>A0A1F6UV15</accession>
<evidence type="ECO:0000256" key="2">
    <source>
        <dbReference type="ARBA" id="ARBA00022448"/>
    </source>
</evidence>
<evidence type="ECO:0000256" key="7">
    <source>
        <dbReference type="ARBA" id="ARBA00023065"/>
    </source>
</evidence>
<reference evidence="14 15" key="1">
    <citation type="journal article" date="2016" name="Nat. Commun.">
        <title>Thousands of microbial genomes shed light on interconnected biogeochemical processes in an aquifer system.</title>
        <authorList>
            <person name="Anantharaman K."/>
            <person name="Brown C.T."/>
            <person name="Hug L.A."/>
            <person name="Sharon I."/>
            <person name="Castelle C.J."/>
            <person name="Probst A.J."/>
            <person name="Thomas B.C."/>
            <person name="Singh A."/>
            <person name="Wilkins M.J."/>
            <person name="Karaoz U."/>
            <person name="Brodie E.L."/>
            <person name="Williams K.H."/>
            <person name="Hubbard S.S."/>
            <person name="Banfield J.F."/>
        </authorList>
    </citation>
    <scope>NUCLEOTIDE SEQUENCE [LARGE SCALE GENOMIC DNA]</scope>
</reference>
<dbReference type="Gene3D" id="6.10.250.1580">
    <property type="match status" value="1"/>
</dbReference>
<evidence type="ECO:0000256" key="1">
    <source>
        <dbReference type="ARBA" id="ARBA00005513"/>
    </source>
</evidence>
<evidence type="ECO:0000256" key="4">
    <source>
        <dbReference type="ARBA" id="ARBA00022692"/>
    </source>
</evidence>
<comment type="similarity">
    <text evidence="1 12 13">Belongs to the ATPase B chain family.</text>
</comment>
<dbReference type="InterPro" id="IPR002146">
    <property type="entry name" value="ATP_synth_b/b'su_bac/chlpt"/>
</dbReference>
<dbReference type="EMBL" id="MFTI01000002">
    <property type="protein sequence ID" value="OGI61240.1"/>
    <property type="molecule type" value="Genomic_DNA"/>
</dbReference>
<keyword evidence="9 12" id="KW-0066">ATP synthesis</keyword>